<dbReference type="AlphaFoldDB" id="A0A1Y3FD70"/>
<dbReference type="GO" id="GO:0046872">
    <property type="term" value="F:metal ion binding"/>
    <property type="evidence" value="ECO:0007669"/>
    <property type="project" value="UniProtKB-KW"/>
</dbReference>
<dbReference type="RefSeq" id="WP_104293217.1">
    <property type="nucleotide sequence ID" value="NZ_CP047051.1"/>
</dbReference>
<comment type="function">
    <text evidence="10">A type II topoisomerase that negatively supercoils closed circular double-stranded (ds) DNA in an ATP-dependent manner to modulate DNA topology and maintain chromosomes in an underwound state. Negative supercoiling favors strand separation, and DNA replication, transcription, recombination and repair, all of which involve strand separation. Also able to catalyze the interconversion of other topological isomers of dsDNA rings, including catenanes and knotted rings. Type II topoisomerases break and join 2 DNA strands simultaneously in an ATP-dependent manner.</text>
</comment>
<dbReference type="Pfam" id="PF02518">
    <property type="entry name" value="HATPase_c"/>
    <property type="match status" value="1"/>
</dbReference>
<keyword evidence="13" id="KW-1185">Reference proteome</keyword>
<organism evidence="12 13">
    <name type="scientific">Clavibacter michiganensis subsp. michiganensis</name>
    <dbReference type="NCBI Taxonomy" id="33013"/>
    <lineage>
        <taxon>Bacteria</taxon>
        <taxon>Bacillati</taxon>
        <taxon>Actinomycetota</taxon>
        <taxon>Actinomycetes</taxon>
        <taxon>Micrococcales</taxon>
        <taxon>Microbacteriaceae</taxon>
        <taxon>Clavibacter</taxon>
    </lineage>
</organism>
<dbReference type="FunFam" id="3.40.50.670:FF:000002">
    <property type="entry name" value="DNA gyrase subunit B"/>
    <property type="match status" value="1"/>
</dbReference>
<dbReference type="PROSITE" id="PS50880">
    <property type="entry name" value="TOPRIM"/>
    <property type="match status" value="1"/>
</dbReference>
<dbReference type="PRINTS" id="PR01159">
    <property type="entry name" value="DNAGYRASEB"/>
</dbReference>
<dbReference type="GO" id="GO:0003677">
    <property type="term" value="F:DNA binding"/>
    <property type="evidence" value="ECO:0007669"/>
    <property type="project" value="UniProtKB-KW"/>
</dbReference>
<dbReference type="PROSITE" id="PS00177">
    <property type="entry name" value="TOPOISOMERASE_II"/>
    <property type="match status" value="1"/>
</dbReference>
<feature type="binding site" evidence="10">
    <location>
        <position position="465"/>
    </location>
    <ligand>
        <name>Mg(2+)</name>
        <dbReference type="ChEBI" id="CHEBI:18420"/>
        <label>1</label>
        <note>catalytic</note>
    </ligand>
</feature>
<evidence type="ECO:0000256" key="11">
    <source>
        <dbReference type="SAM" id="MobiDB-lite"/>
    </source>
</evidence>
<dbReference type="InterPro" id="IPR003594">
    <property type="entry name" value="HATPase_dom"/>
</dbReference>
<comment type="similarity">
    <text evidence="2 10">Belongs to the type II topoisomerase GyrB family.</text>
</comment>
<dbReference type="InterPro" id="IPR013506">
    <property type="entry name" value="Topo_IIA_bsu_dom2"/>
</dbReference>
<dbReference type="NCBIfam" id="NF004189">
    <property type="entry name" value="PRK05644.1"/>
    <property type="match status" value="1"/>
</dbReference>
<keyword evidence="10" id="KW-0963">Cytoplasm</keyword>
<dbReference type="FunFam" id="3.30.565.10:FF:000002">
    <property type="entry name" value="DNA gyrase subunit B"/>
    <property type="match status" value="1"/>
</dbReference>
<dbReference type="EMBL" id="MDHH01000001">
    <property type="protein sequence ID" value="OUE04449.1"/>
    <property type="molecule type" value="Genomic_DNA"/>
</dbReference>
<dbReference type="NCBIfam" id="TIGR01059">
    <property type="entry name" value="gyrB"/>
    <property type="match status" value="1"/>
</dbReference>
<dbReference type="PRINTS" id="PR00418">
    <property type="entry name" value="TPI2FAMILY"/>
</dbReference>
<evidence type="ECO:0000256" key="3">
    <source>
        <dbReference type="ARBA" id="ARBA00022723"/>
    </source>
</evidence>
<dbReference type="GO" id="GO:0006265">
    <property type="term" value="P:DNA topological change"/>
    <property type="evidence" value="ECO:0007669"/>
    <property type="project" value="UniProtKB-UniRule"/>
</dbReference>
<dbReference type="GO" id="GO:0005524">
    <property type="term" value="F:ATP binding"/>
    <property type="evidence" value="ECO:0007669"/>
    <property type="project" value="UniProtKB-UniRule"/>
</dbReference>
<dbReference type="GO" id="GO:0005694">
    <property type="term" value="C:chromosome"/>
    <property type="evidence" value="ECO:0007669"/>
    <property type="project" value="InterPro"/>
</dbReference>
<comment type="caution">
    <text evidence="12">The sequence shown here is derived from an EMBL/GenBank/DDBJ whole genome shotgun (WGS) entry which is preliminary data.</text>
</comment>
<comment type="miscellaneous">
    <text evidence="10">Few gyrases are as efficient as E.coli at forming negative supercoils. Not all organisms have 2 type II topoisomerases; in organisms with a single type II topoisomerase this enzyme also has to decatenate newly replicated chromosomes.</text>
</comment>
<dbReference type="Pfam" id="PF00986">
    <property type="entry name" value="DNA_gyraseB_C"/>
    <property type="match status" value="1"/>
</dbReference>
<evidence type="ECO:0000256" key="4">
    <source>
        <dbReference type="ARBA" id="ARBA00022741"/>
    </source>
</evidence>
<keyword evidence="7 10" id="KW-0799">Topoisomerase</keyword>
<feature type="binding site" evidence="10">
    <location>
        <position position="538"/>
    </location>
    <ligand>
        <name>Mg(2+)</name>
        <dbReference type="ChEBI" id="CHEBI:18420"/>
        <label>2</label>
    </ligand>
</feature>
<dbReference type="InterPro" id="IPR018522">
    <property type="entry name" value="TopoIIA_CS"/>
</dbReference>
<keyword evidence="3 10" id="KW-0479">Metal-binding</keyword>
<evidence type="ECO:0000256" key="2">
    <source>
        <dbReference type="ARBA" id="ARBA00010708"/>
    </source>
</evidence>
<dbReference type="SMART" id="SM00387">
    <property type="entry name" value="HATPase_c"/>
    <property type="match status" value="1"/>
</dbReference>
<evidence type="ECO:0000256" key="5">
    <source>
        <dbReference type="ARBA" id="ARBA00022840"/>
    </source>
</evidence>
<dbReference type="InterPro" id="IPR013760">
    <property type="entry name" value="Topo_IIA-like_dom_sf"/>
</dbReference>
<dbReference type="SUPFAM" id="SSF54211">
    <property type="entry name" value="Ribosomal protein S5 domain 2-like"/>
    <property type="match status" value="1"/>
</dbReference>
<comment type="subunit">
    <text evidence="10">Heterotetramer, composed of two GyrA and two GyrB chains. In the heterotetramer, GyrA contains the active site tyrosine that forms a transient covalent intermediate with DNA, while GyrB binds cofactors and catalyzes ATP hydrolysis.</text>
</comment>
<dbReference type="Gene3D" id="3.30.565.10">
    <property type="entry name" value="Histidine kinase-like ATPase, C-terminal domain"/>
    <property type="match status" value="1"/>
</dbReference>
<keyword evidence="6 10" id="KW-0460">Magnesium</keyword>
<dbReference type="InterPro" id="IPR000565">
    <property type="entry name" value="Topo_IIA_B"/>
</dbReference>
<feature type="binding site" evidence="10">
    <location>
        <position position="538"/>
    </location>
    <ligand>
        <name>Mg(2+)</name>
        <dbReference type="ChEBI" id="CHEBI:18420"/>
        <label>1</label>
        <note>catalytic</note>
    </ligand>
</feature>
<dbReference type="PANTHER" id="PTHR45866">
    <property type="entry name" value="DNA GYRASE/TOPOISOMERASE SUBUNIT B"/>
    <property type="match status" value="1"/>
</dbReference>
<dbReference type="PANTHER" id="PTHR45866:SF1">
    <property type="entry name" value="DNA GYRASE SUBUNIT B, MITOCHONDRIAL"/>
    <property type="match status" value="1"/>
</dbReference>
<dbReference type="CDD" id="cd16928">
    <property type="entry name" value="HATPase_GyrB-like"/>
    <property type="match status" value="1"/>
</dbReference>
<dbReference type="InterPro" id="IPR002288">
    <property type="entry name" value="DNA_gyrase_B_C"/>
</dbReference>
<accession>A0A1Y3FD70</accession>
<protein>
    <recommendedName>
        <fullName evidence="10">DNA gyrase subunit B</fullName>
        <ecNumber evidence="10">5.6.2.2</ecNumber>
    </recommendedName>
</protein>
<dbReference type="FunFam" id="3.30.230.10:FF:000005">
    <property type="entry name" value="DNA gyrase subunit B"/>
    <property type="match status" value="1"/>
</dbReference>
<dbReference type="Gene3D" id="3.30.230.10">
    <property type="match status" value="1"/>
</dbReference>
<sequence length="681" mass="75496">MTSDATQDLPDDSTPDEVEVEETHNDSDHITRQQVSNDYGANEIQVLEGLEAVRKRPGMYIGSTGPRGLHHLVSEIVDNSVDEALAGFASDIQITMRKDGGIRVVDDGRGIPVDIHPVEGISTVELVLTKLHAGGKFGGGGYAVSGGLHGVGSSVVNALSERLDVEVRRQGAVWRQSFTIGVPDAPLQKGEGSTETGTTITFWPSREIFETVEFDYDTLRARFQQMAFLNKGLALTLHDEREVDGAEHRTEKFLYERGLVDYVEHLVKAKKTEVVNADVIAFESEDTVKKISLEVAMQWTTSYTESVHTYANTINTHEGGTHEEGFRAALTTLVNRYARENKLLREKDENLTGDDVREGLTAVISVKLGEPQFEGQTKTKLGNTEAKAYVQRIVGQQLGDWLEKNPSQAKDIIRKGMQASQARLAARKAREQTRRKGLLESGGMPGKLKDCQSKDPALSEVFLVEGDSAGGSAVQGRNPTTQAILPLRGKILNVEKARLDRALQNNEVQSMITAFGAGIGEDFNAEKVRYHKIVLMADADVDGQHITTLLLTLLFRYMRPLIELGYVYLAQPPLYRLKWSNAEHQYVYTDAERDALLVHGQANGKKMPKDNGIQRYKGLGEMDYKELWETTMDPATRTLMQVTLDDAAGADEVFSTLMGEDVESRRSFIQRNAKDVRFLDI</sequence>
<dbReference type="GO" id="GO:0006261">
    <property type="term" value="P:DNA-templated DNA replication"/>
    <property type="evidence" value="ECO:0007669"/>
    <property type="project" value="UniProtKB-UniRule"/>
</dbReference>
<evidence type="ECO:0000256" key="1">
    <source>
        <dbReference type="ARBA" id="ARBA00000185"/>
    </source>
</evidence>
<keyword evidence="5 10" id="KW-0067">ATP-binding</keyword>
<dbReference type="SMART" id="SM00433">
    <property type="entry name" value="TOP2c"/>
    <property type="match status" value="1"/>
</dbReference>
<dbReference type="SUPFAM" id="SSF56719">
    <property type="entry name" value="Type II DNA topoisomerase"/>
    <property type="match status" value="1"/>
</dbReference>
<keyword evidence="9 10" id="KW-0413">Isomerase</keyword>
<feature type="compositionally biased region" description="Acidic residues" evidence="11">
    <location>
        <begin position="9"/>
        <end position="20"/>
    </location>
</feature>
<dbReference type="InterPro" id="IPR006171">
    <property type="entry name" value="TOPRIM_dom"/>
</dbReference>
<evidence type="ECO:0000256" key="6">
    <source>
        <dbReference type="ARBA" id="ARBA00022842"/>
    </source>
</evidence>
<dbReference type="HAMAP" id="MF_01898">
    <property type="entry name" value="GyrB"/>
    <property type="match status" value="1"/>
</dbReference>
<dbReference type="GO" id="GO:0034335">
    <property type="term" value="F:DNA negative supercoiling activity"/>
    <property type="evidence" value="ECO:0007669"/>
    <property type="project" value="UniProtKB-ARBA"/>
</dbReference>
<dbReference type="InterPro" id="IPR036890">
    <property type="entry name" value="HATPase_C_sf"/>
</dbReference>
<evidence type="ECO:0000256" key="8">
    <source>
        <dbReference type="ARBA" id="ARBA00023125"/>
    </source>
</evidence>
<dbReference type="InterPro" id="IPR001241">
    <property type="entry name" value="Topo_IIA"/>
</dbReference>
<dbReference type="NCBIfam" id="NF011501">
    <property type="entry name" value="PRK14939.1"/>
    <property type="match status" value="1"/>
</dbReference>
<dbReference type="Pfam" id="PF00204">
    <property type="entry name" value="DNA_gyraseB"/>
    <property type="match status" value="1"/>
</dbReference>
<dbReference type="Pfam" id="PF01751">
    <property type="entry name" value="Toprim"/>
    <property type="match status" value="1"/>
</dbReference>
<evidence type="ECO:0000256" key="7">
    <source>
        <dbReference type="ARBA" id="ARBA00023029"/>
    </source>
</evidence>
<reference evidence="12 13" key="1">
    <citation type="submission" date="2016-08" db="EMBL/GenBank/DDBJ databases">
        <title>Genome sequence of Clavibacter michiganensis subsp. michiganensis strain CASJ007.</title>
        <authorList>
            <person name="Thapa S.P."/>
            <person name="Coaker G."/>
        </authorList>
    </citation>
    <scope>NUCLEOTIDE SEQUENCE [LARGE SCALE GENOMIC DNA]</scope>
    <source>
        <strain evidence="12">CASJ007</strain>
    </source>
</reference>
<feature type="site" description="Interaction with DNA" evidence="10">
    <location>
        <position position="490"/>
    </location>
</feature>
<feature type="binding site" evidence="10">
    <location>
        <position position="540"/>
    </location>
    <ligand>
        <name>Mg(2+)</name>
        <dbReference type="ChEBI" id="CHEBI:18420"/>
        <label>2</label>
    </ligand>
</feature>
<dbReference type="InterPro" id="IPR011557">
    <property type="entry name" value="GyrB"/>
</dbReference>
<evidence type="ECO:0000313" key="12">
    <source>
        <dbReference type="EMBL" id="OUE04449.1"/>
    </source>
</evidence>
<dbReference type="InterPro" id="IPR013759">
    <property type="entry name" value="Topo_IIA_B_C"/>
</dbReference>
<comment type="catalytic activity">
    <reaction evidence="1 10">
        <text>ATP-dependent breakage, passage and rejoining of double-stranded DNA.</text>
        <dbReference type="EC" id="5.6.2.2"/>
    </reaction>
</comment>
<gene>
    <name evidence="12" type="primary">gyrB_1</name>
    <name evidence="10" type="synonym">gyrB</name>
    <name evidence="12" type="ORF">CMMCAS07_05840</name>
</gene>
<evidence type="ECO:0000256" key="9">
    <source>
        <dbReference type="ARBA" id="ARBA00023235"/>
    </source>
</evidence>
<dbReference type="CDD" id="cd00822">
    <property type="entry name" value="TopoII_Trans_DNA_gyrase"/>
    <property type="match status" value="1"/>
</dbReference>
<dbReference type="Proteomes" id="UP000195062">
    <property type="component" value="Unassembled WGS sequence"/>
</dbReference>
<dbReference type="Gene3D" id="3.40.50.670">
    <property type="match status" value="1"/>
</dbReference>
<evidence type="ECO:0000313" key="13">
    <source>
        <dbReference type="Proteomes" id="UP000195062"/>
    </source>
</evidence>
<keyword evidence="8" id="KW-0238">DNA-binding</keyword>
<dbReference type="EC" id="5.6.2.2" evidence="10"/>
<dbReference type="InterPro" id="IPR020568">
    <property type="entry name" value="Ribosomal_Su5_D2-typ_SF"/>
</dbReference>
<dbReference type="InterPro" id="IPR014721">
    <property type="entry name" value="Ribsml_uS5_D2-typ_fold_subgr"/>
</dbReference>
<feature type="region of interest" description="Disordered" evidence="11">
    <location>
        <begin position="1"/>
        <end position="29"/>
    </location>
</feature>
<keyword evidence="4 10" id="KW-0547">Nucleotide-binding</keyword>
<name>A0A1Y3FD70_CLAMM</name>
<comment type="cofactor">
    <cofactor evidence="10">
        <name>Mg(2+)</name>
        <dbReference type="ChEBI" id="CHEBI:18420"/>
    </cofactor>
    <cofactor evidence="10">
        <name>Mn(2+)</name>
        <dbReference type="ChEBI" id="CHEBI:29035"/>
    </cofactor>
    <cofactor evidence="10">
        <name>Ca(2+)</name>
        <dbReference type="ChEBI" id="CHEBI:29108"/>
    </cofactor>
    <text evidence="10">Binds two Mg(2+) per subunit. The magnesium ions form salt bridges with both the protein and the DNA. Can also accept other divalent metal cations, such as Mn(2+) or Ca(2+).</text>
</comment>
<dbReference type="SUPFAM" id="SSF55874">
    <property type="entry name" value="ATPase domain of HSP90 chaperone/DNA topoisomerase II/histidine kinase"/>
    <property type="match status" value="1"/>
</dbReference>
<feature type="site" description="Interaction with DNA" evidence="10">
    <location>
        <position position="493"/>
    </location>
</feature>
<evidence type="ECO:0000256" key="10">
    <source>
        <dbReference type="HAMAP-Rule" id="MF_01898"/>
    </source>
</evidence>
<dbReference type="GO" id="GO:0005737">
    <property type="term" value="C:cytoplasm"/>
    <property type="evidence" value="ECO:0007669"/>
    <property type="project" value="UniProtKB-SubCell"/>
</dbReference>
<comment type="subcellular location">
    <subcellularLocation>
        <location evidence="10">Cytoplasm</location>
    </subcellularLocation>
</comment>
<proteinExistence type="inferred from homology"/>